<feature type="transmembrane region" description="Helical" evidence="9">
    <location>
        <begin position="443"/>
        <end position="467"/>
    </location>
</feature>
<dbReference type="InterPro" id="IPR002048">
    <property type="entry name" value="EF_hand_dom"/>
</dbReference>
<keyword evidence="7" id="KW-0256">Endoplasmic reticulum</keyword>
<sequence>MPVPEKDDHLHGTYGDGSGRWDAFAGSNQLEHSSDEFGPSNASEAQYLNMASGVPQNKFTKFYNYLLDVSVVTRRLLFIVLVLGLLWIPGIVGFTVAPEATVWGVKLLWWSIWLSVVWGGWWASLAASMILPLLARHTVGTVAVGTRKYIDWIAVLRRYVAFASWTLACWIAFQPLINTRQEQDASQSDQHAVDLLAKLLFAFFLCAAILFGEKFVIQWIAGKFHERSYAERIADQKFAIQVLSTLYRYSHDTPGRSDALTDCHPEKKPSIAPKRLFKHALKGVKVAATTTTTALGAVASEIAGSSVLQPNSPQAVVQIALESVNNSRLLARRLFYSFAKPGSEYFDVKDIRKFFPTLDDADAAFAIFDRDDNGNVTRDEFEMACLEFHREQLSIEHSMTDLDSAVGRLDNILMSLYVVVSILIIAVALEAQLVTLITGAGTLFLGLSWLIGPSLSEVLTSIIFLFVKHPYDVGDRVQVGKDTYVVKEIRLLSTIFLDDNSCLIQAPNITLSPQLIMNMRRSPQMSESFTFDVAYSTSYEQIQQLRELMLKFVTDARRDYQPSFDVAIVDIPEQKQLTLKADIKYKSNWQHGALKAQRRNKWIYNLKISLARAHIFGPNGDPGAKKPPTPVTMVPWEDVRHEEKMKQHQETQQQSISQTFTFADQDAVMLDDTEKVFGGRNELDIRDSRQIQTPSDLQPRTTPFPTPGVPTALRPSGFEEFELATPQRDRSPLPPA</sequence>
<keyword evidence="4" id="KW-0106">Calcium</keyword>
<feature type="transmembrane region" description="Helical" evidence="9">
    <location>
        <begin position="76"/>
        <end position="96"/>
    </location>
</feature>
<dbReference type="HOGENOM" id="CLU_010480_3_0_1"/>
<dbReference type="RefSeq" id="XP_007397155.1">
    <property type="nucleotide sequence ID" value="XM_007397093.1"/>
</dbReference>
<dbReference type="PANTHER" id="PTHR31323">
    <property type="entry name" value="MECHANOSENSITIVE ION CHANNEL PROTEIN MSY2"/>
    <property type="match status" value="1"/>
</dbReference>
<feature type="transmembrane region" description="Helical" evidence="9">
    <location>
        <begin position="108"/>
        <end position="135"/>
    </location>
</feature>
<feature type="transmembrane region" description="Helical" evidence="9">
    <location>
        <begin position="197"/>
        <end position="217"/>
    </location>
</feature>
<evidence type="ECO:0000256" key="2">
    <source>
        <dbReference type="ARBA" id="ARBA00008017"/>
    </source>
</evidence>
<dbReference type="Proteomes" id="UP000008370">
    <property type="component" value="Unassembled WGS sequence"/>
</dbReference>
<feature type="transmembrane region" description="Helical" evidence="9">
    <location>
        <begin position="156"/>
        <end position="177"/>
    </location>
</feature>
<dbReference type="Pfam" id="PF25886">
    <property type="entry name" value="Msy1"/>
    <property type="match status" value="1"/>
</dbReference>
<proteinExistence type="inferred from homology"/>
<feature type="compositionally biased region" description="Polar residues" evidence="8">
    <location>
        <begin position="690"/>
        <end position="701"/>
    </location>
</feature>
<evidence type="ECO:0000259" key="10">
    <source>
        <dbReference type="PROSITE" id="PS50222"/>
    </source>
</evidence>
<dbReference type="PANTHER" id="PTHR31323:SF15">
    <property type="entry name" value="MECHANOSENSITIVE ION CHANNEL PROTEIN MSY1"/>
    <property type="match status" value="1"/>
</dbReference>
<feature type="transmembrane region" description="Helical" evidence="9">
    <location>
        <begin position="416"/>
        <end position="437"/>
    </location>
</feature>
<evidence type="ECO:0000313" key="12">
    <source>
        <dbReference type="Proteomes" id="UP000008370"/>
    </source>
</evidence>
<dbReference type="FunCoup" id="K5VSJ6">
    <property type="interactions" value="14"/>
</dbReference>
<evidence type="ECO:0000313" key="11">
    <source>
        <dbReference type="EMBL" id="EKM54463.1"/>
    </source>
</evidence>
<dbReference type="PROSITE" id="PS00018">
    <property type="entry name" value="EF_HAND_1"/>
    <property type="match status" value="1"/>
</dbReference>
<evidence type="ECO:0000256" key="5">
    <source>
        <dbReference type="ARBA" id="ARBA00022989"/>
    </source>
</evidence>
<keyword evidence="6 7" id="KW-0472">Membrane</keyword>
<dbReference type="InterPro" id="IPR016688">
    <property type="entry name" value="MscS-like_plants/fungi"/>
</dbReference>
<dbReference type="SUPFAM" id="SSF47473">
    <property type="entry name" value="EF-hand"/>
    <property type="match status" value="1"/>
</dbReference>
<feature type="compositionally biased region" description="Basic and acidic residues" evidence="8">
    <location>
        <begin position="727"/>
        <end position="736"/>
    </location>
</feature>
<dbReference type="GeneID" id="18917085"/>
<reference evidence="11 12" key="1">
    <citation type="journal article" date="2012" name="BMC Genomics">
        <title>Comparative genomics of the white-rot fungi, Phanerochaete carnosa and P. chrysosporium, to elucidate the genetic basis of the distinct wood types they colonize.</title>
        <authorList>
            <person name="Suzuki H."/>
            <person name="MacDonald J."/>
            <person name="Syed K."/>
            <person name="Salamov A."/>
            <person name="Hori C."/>
            <person name="Aerts A."/>
            <person name="Henrissat B."/>
            <person name="Wiebenga A."/>
            <person name="vanKuyk P.A."/>
            <person name="Barry K."/>
            <person name="Lindquist E."/>
            <person name="LaButti K."/>
            <person name="Lapidus A."/>
            <person name="Lucas S."/>
            <person name="Coutinho P."/>
            <person name="Gong Y."/>
            <person name="Samejima M."/>
            <person name="Mahadevan R."/>
            <person name="Abou-Zaid M."/>
            <person name="de Vries R.P."/>
            <person name="Igarashi K."/>
            <person name="Yadav J.S."/>
            <person name="Grigoriev I.V."/>
            <person name="Master E.R."/>
        </authorList>
    </citation>
    <scope>NUCLEOTIDE SEQUENCE [LARGE SCALE GENOMIC DNA]</scope>
    <source>
        <strain evidence="11 12">HHB-10118-sp</strain>
    </source>
</reference>
<dbReference type="InterPro" id="IPR010920">
    <property type="entry name" value="LSM_dom_sf"/>
</dbReference>
<dbReference type="InParanoid" id="K5VSJ6"/>
<evidence type="ECO:0000256" key="7">
    <source>
        <dbReference type="PIRNR" id="PIRNR017209"/>
    </source>
</evidence>
<comment type="subcellular location">
    <subcellularLocation>
        <location evidence="1">Endomembrane system</location>
        <topology evidence="1">Multi-pass membrane protein</topology>
    </subcellularLocation>
    <subcellularLocation>
        <location evidence="7">Endoplasmic reticulum membrane</location>
    </subcellularLocation>
</comment>
<feature type="domain" description="EF-hand" evidence="10">
    <location>
        <begin position="356"/>
        <end position="391"/>
    </location>
</feature>
<protein>
    <recommendedName>
        <fullName evidence="7">Mechanosensitive ion channel protein</fullName>
    </recommendedName>
</protein>
<evidence type="ECO:0000256" key="1">
    <source>
        <dbReference type="ARBA" id="ARBA00004127"/>
    </source>
</evidence>
<dbReference type="Gene3D" id="1.10.238.10">
    <property type="entry name" value="EF-hand"/>
    <property type="match status" value="1"/>
</dbReference>
<keyword evidence="3 9" id="KW-0812">Transmembrane</keyword>
<dbReference type="InterPro" id="IPR011992">
    <property type="entry name" value="EF-hand-dom_pair"/>
</dbReference>
<evidence type="ECO:0000256" key="8">
    <source>
        <dbReference type="SAM" id="MobiDB-lite"/>
    </source>
</evidence>
<dbReference type="InterPro" id="IPR006685">
    <property type="entry name" value="MscS_channel_2nd"/>
</dbReference>
<organism evidence="11 12">
    <name type="scientific">Phanerochaete carnosa (strain HHB-10118-sp)</name>
    <name type="common">White-rot fungus</name>
    <name type="synonym">Peniophora carnosa</name>
    <dbReference type="NCBI Taxonomy" id="650164"/>
    <lineage>
        <taxon>Eukaryota</taxon>
        <taxon>Fungi</taxon>
        <taxon>Dikarya</taxon>
        <taxon>Basidiomycota</taxon>
        <taxon>Agaricomycotina</taxon>
        <taxon>Agaricomycetes</taxon>
        <taxon>Polyporales</taxon>
        <taxon>Phanerochaetaceae</taxon>
        <taxon>Phanerochaete</taxon>
    </lineage>
</organism>
<dbReference type="InterPro" id="IPR018247">
    <property type="entry name" value="EF_Hand_1_Ca_BS"/>
</dbReference>
<dbReference type="GO" id="GO:0005509">
    <property type="term" value="F:calcium ion binding"/>
    <property type="evidence" value="ECO:0007669"/>
    <property type="project" value="InterPro"/>
</dbReference>
<evidence type="ECO:0000256" key="3">
    <source>
        <dbReference type="ARBA" id="ARBA00022692"/>
    </source>
</evidence>
<dbReference type="Gene3D" id="2.30.30.60">
    <property type="match status" value="1"/>
</dbReference>
<dbReference type="PIRSF" id="PIRSF017209">
    <property type="entry name" value="Memb_At2g17000_prd"/>
    <property type="match status" value="1"/>
</dbReference>
<evidence type="ECO:0000256" key="9">
    <source>
        <dbReference type="SAM" id="Phobius"/>
    </source>
</evidence>
<keyword evidence="12" id="KW-1185">Reference proteome</keyword>
<name>K5VSJ6_PHACS</name>
<evidence type="ECO:0000256" key="4">
    <source>
        <dbReference type="ARBA" id="ARBA00022837"/>
    </source>
</evidence>
<dbReference type="InterPro" id="IPR058650">
    <property type="entry name" value="Msy1/2-like"/>
</dbReference>
<dbReference type="GO" id="GO:0006874">
    <property type="term" value="P:intracellular calcium ion homeostasis"/>
    <property type="evidence" value="ECO:0007669"/>
    <property type="project" value="TreeGrafter"/>
</dbReference>
<evidence type="ECO:0000256" key="6">
    <source>
        <dbReference type="ARBA" id="ARBA00023136"/>
    </source>
</evidence>
<gene>
    <name evidence="11" type="ORF">PHACADRAFT_258317</name>
</gene>
<dbReference type="EMBL" id="JH930473">
    <property type="protein sequence ID" value="EKM54463.1"/>
    <property type="molecule type" value="Genomic_DNA"/>
</dbReference>
<feature type="compositionally biased region" description="Basic and acidic residues" evidence="8">
    <location>
        <begin position="679"/>
        <end position="689"/>
    </location>
</feature>
<dbReference type="InterPro" id="IPR023408">
    <property type="entry name" value="MscS_beta-dom_sf"/>
</dbReference>
<dbReference type="OrthoDB" id="544685at2759"/>
<dbReference type="GO" id="GO:0005262">
    <property type="term" value="F:calcium channel activity"/>
    <property type="evidence" value="ECO:0007669"/>
    <property type="project" value="TreeGrafter"/>
</dbReference>
<dbReference type="Pfam" id="PF00924">
    <property type="entry name" value="MS_channel_2nd"/>
    <property type="match status" value="1"/>
</dbReference>
<dbReference type="PROSITE" id="PS50222">
    <property type="entry name" value="EF_HAND_2"/>
    <property type="match status" value="1"/>
</dbReference>
<dbReference type="GO" id="GO:0005789">
    <property type="term" value="C:endoplasmic reticulum membrane"/>
    <property type="evidence" value="ECO:0007669"/>
    <property type="project" value="UniProtKB-SubCell"/>
</dbReference>
<comment type="similarity">
    <text evidence="2 7">Belongs to the MscS (TC 1.A.23) family.</text>
</comment>
<feature type="region of interest" description="Disordered" evidence="8">
    <location>
        <begin position="679"/>
        <end position="736"/>
    </location>
</feature>
<keyword evidence="5 9" id="KW-1133">Transmembrane helix</keyword>
<dbReference type="SUPFAM" id="SSF50182">
    <property type="entry name" value="Sm-like ribonucleoproteins"/>
    <property type="match status" value="1"/>
</dbReference>
<dbReference type="AlphaFoldDB" id="K5VSJ6"/>
<dbReference type="KEGG" id="pco:PHACADRAFT_258317"/>
<accession>K5VSJ6</accession>